<evidence type="ECO:0000313" key="4">
    <source>
        <dbReference type="EMBL" id="SDX30218.1"/>
    </source>
</evidence>
<dbReference type="GO" id="GO:0016811">
    <property type="term" value="F:hydrolase activity, acting on carbon-nitrogen (but not peptide) bonds, in linear amides"/>
    <property type="evidence" value="ECO:0007669"/>
    <property type="project" value="InterPro"/>
</dbReference>
<dbReference type="STRING" id="60137.SAMN04488041_105385"/>
<dbReference type="InterPro" id="IPR045254">
    <property type="entry name" value="Nit1/2_C-N_Hydrolase"/>
</dbReference>
<evidence type="ECO:0000256" key="1">
    <source>
        <dbReference type="ARBA" id="ARBA00010613"/>
    </source>
</evidence>
<gene>
    <name evidence="4" type="ORF">SAMN04488041_105385</name>
</gene>
<dbReference type="PROSITE" id="PS01227">
    <property type="entry name" value="UPF0012"/>
    <property type="match status" value="1"/>
</dbReference>
<dbReference type="EMBL" id="FNNB01000005">
    <property type="protein sequence ID" value="SDX30218.1"/>
    <property type="molecule type" value="Genomic_DNA"/>
</dbReference>
<feature type="domain" description="CN hydrolase" evidence="3">
    <location>
        <begin position="1"/>
        <end position="254"/>
    </location>
</feature>
<proteinExistence type="inferred from homology"/>
<dbReference type="InterPro" id="IPR036526">
    <property type="entry name" value="C-N_Hydrolase_sf"/>
</dbReference>
<evidence type="ECO:0000259" key="3">
    <source>
        <dbReference type="PROSITE" id="PS50263"/>
    </source>
</evidence>
<accession>A0A1H3ALH0</accession>
<dbReference type="InterPro" id="IPR003010">
    <property type="entry name" value="C-N_Hydrolase"/>
</dbReference>
<dbReference type="PROSITE" id="PS50263">
    <property type="entry name" value="CN_HYDROLASE"/>
    <property type="match status" value="1"/>
</dbReference>
<dbReference type="PANTHER" id="PTHR23088">
    <property type="entry name" value="NITRILASE-RELATED"/>
    <property type="match status" value="1"/>
</dbReference>
<dbReference type="InterPro" id="IPR001110">
    <property type="entry name" value="UPF0012_CS"/>
</dbReference>
<dbReference type="PANTHER" id="PTHR23088:SF27">
    <property type="entry name" value="DEAMINATED GLUTATHIONE AMIDASE"/>
    <property type="match status" value="1"/>
</dbReference>
<evidence type="ECO:0000313" key="5">
    <source>
        <dbReference type="Proteomes" id="UP000183076"/>
    </source>
</evidence>
<protein>
    <recommendedName>
        <fullName evidence="3">CN hydrolase domain-containing protein</fullName>
    </recommendedName>
</protein>
<keyword evidence="2" id="KW-0378">Hydrolase</keyword>
<dbReference type="Pfam" id="PF00795">
    <property type="entry name" value="CN_hydrolase"/>
    <property type="match status" value="1"/>
</dbReference>
<sequence length="276" mass="29982">MQAALIQLNVSDTPARNLAGTVEMVRDAAAQGAAFVLTPEVTNCVSTSRDHQRSVLQHEDDDITLAALRDVAREAGIWLLIGSLGLKTRDADGRFANRSFLIDPQGQIKARYDKIHMFDVDIDAGESYRESAGYRPGDQAVVAQTPFAKIGMSICYDMRFPKLYQALADAGATILTMPAAFSPVTGAAHWHMLLRARAIETGCFVLAPAQTGTHASDSHKTRDTYGHSLVVAPWGEVLLDAGTAPGIYPFTLDMARVQEARTRVPSLANRRDFKAP</sequence>
<evidence type="ECO:0000256" key="2">
    <source>
        <dbReference type="ARBA" id="ARBA00022801"/>
    </source>
</evidence>
<name>A0A1H3ALH0_9RHOB</name>
<dbReference type="RefSeq" id="WP_074636695.1">
    <property type="nucleotide sequence ID" value="NZ_BSKR01000001.1"/>
</dbReference>
<dbReference type="AlphaFoldDB" id="A0A1H3ALH0"/>
<dbReference type="Gene3D" id="3.60.110.10">
    <property type="entry name" value="Carbon-nitrogen hydrolase"/>
    <property type="match status" value="1"/>
</dbReference>
<dbReference type="Proteomes" id="UP000183076">
    <property type="component" value="Unassembled WGS sequence"/>
</dbReference>
<dbReference type="SUPFAM" id="SSF56317">
    <property type="entry name" value="Carbon-nitrogen hydrolase"/>
    <property type="match status" value="1"/>
</dbReference>
<comment type="similarity">
    <text evidence="1">Belongs to the carbon-nitrogen hydrolase superfamily. NIT1/NIT2 family.</text>
</comment>
<reference evidence="5" key="1">
    <citation type="submission" date="2016-10" db="EMBL/GenBank/DDBJ databases">
        <authorList>
            <person name="Varghese N."/>
            <person name="Submissions S."/>
        </authorList>
    </citation>
    <scope>NUCLEOTIDE SEQUENCE [LARGE SCALE GENOMIC DNA]</scope>
    <source>
        <strain evidence="5">DSM 10014</strain>
    </source>
</reference>
<dbReference type="CDD" id="cd07572">
    <property type="entry name" value="nit"/>
    <property type="match status" value="1"/>
</dbReference>
<organism evidence="4 5">
    <name type="scientific">Sulfitobacter pontiacus</name>
    <dbReference type="NCBI Taxonomy" id="60137"/>
    <lineage>
        <taxon>Bacteria</taxon>
        <taxon>Pseudomonadati</taxon>
        <taxon>Pseudomonadota</taxon>
        <taxon>Alphaproteobacteria</taxon>
        <taxon>Rhodobacterales</taxon>
        <taxon>Roseobacteraceae</taxon>
        <taxon>Sulfitobacter</taxon>
    </lineage>
</organism>
<dbReference type="GeneID" id="94020571"/>